<dbReference type="Proteomes" id="UP000263596">
    <property type="component" value="Unassembled WGS sequence"/>
</dbReference>
<dbReference type="RefSeq" id="WP_049173735.1">
    <property type="nucleotide sequence ID" value="NZ_BKFK01000002.1"/>
</dbReference>
<dbReference type="Pfam" id="PF00717">
    <property type="entry name" value="Peptidase_S24"/>
    <property type="match status" value="1"/>
</dbReference>
<dbReference type="NCBIfam" id="NF007621">
    <property type="entry name" value="PRK10276.1"/>
    <property type="match status" value="1"/>
</dbReference>
<reference evidence="2 3" key="1">
    <citation type="journal article" date="2018" name="Nat. Biotechnol.">
        <title>A standardized bacterial taxonomy based on genome phylogeny substantially revises the tree of life.</title>
        <authorList>
            <person name="Parks D.H."/>
            <person name="Chuvochina M."/>
            <person name="Waite D.W."/>
            <person name="Rinke C."/>
            <person name="Skarshewski A."/>
            <person name="Chaumeil P.A."/>
            <person name="Hugenholtz P."/>
        </authorList>
    </citation>
    <scope>NUCLEOTIDE SEQUENCE [LARGE SCALE GENOMIC DNA]</scope>
    <source>
        <strain evidence="2">UBA9669</strain>
    </source>
</reference>
<dbReference type="EMBL" id="DPVE01000326">
    <property type="protein sequence ID" value="HCK31780.1"/>
    <property type="molecule type" value="Genomic_DNA"/>
</dbReference>
<dbReference type="AlphaFoldDB" id="A0A3D2SUC4"/>
<evidence type="ECO:0000313" key="2">
    <source>
        <dbReference type="EMBL" id="HCK31780.1"/>
    </source>
</evidence>
<gene>
    <name evidence="2" type="ORF">DHW29_17555</name>
</gene>
<dbReference type="SUPFAM" id="SSF51306">
    <property type="entry name" value="LexA/Signal peptidase"/>
    <property type="match status" value="1"/>
</dbReference>
<proteinExistence type="predicted"/>
<comment type="caution">
    <text evidence="2">The sequence shown here is derived from an EMBL/GenBank/DDBJ whole genome shotgun (WGS) entry which is preliminary data.</text>
</comment>
<sequence length="189" mass="21819">MNDQTKHGGRREGAGRKLEYNEPTKVIRVPESRIVEIKEYLKKKSNENEISDIRQVDPTTYVEIPLATERVQAGFPSPAQDYVENKLDLNQHLIKNETATFIVKVNSLSMINLGMDVGDELIVDRSLEAKHRDIVIALVDNDFTVKRLMINDSERWLQAENPDYDDIHFKDGQELIIWGVVTRLLKKFK</sequence>
<accession>A0A3D2SUC4</accession>
<evidence type="ECO:0000313" key="3">
    <source>
        <dbReference type="Proteomes" id="UP000263596"/>
    </source>
</evidence>
<dbReference type="InterPro" id="IPR050077">
    <property type="entry name" value="LexA_repressor"/>
</dbReference>
<dbReference type="PANTHER" id="PTHR33516">
    <property type="entry name" value="LEXA REPRESSOR"/>
    <property type="match status" value="1"/>
</dbReference>
<protein>
    <submittedName>
        <fullName evidence="2">DNA polymerase V</fullName>
    </submittedName>
</protein>
<dbReference type="CDD" id="cd06529">
    <property type="entry name" value="S24_LexA-like"/>
    <property type="match status" value="1"/>
</dbReference>
<dbReference type="InterPro" id="IPR036286">
    <property type="entry name" value="LexA/Signal_pep-like_sf"/>
</dbReference>
<feature type="domain" description="Peptidase S24/S26A/S26B/S26C" evidence="1">
    <location>
        <begin position="66"/>
        <end position="181"/>
    </location>
</feature>
<evidence type="ECO:0000259" key="1">
    <source>
        <dbReference type="Pfam" id="PF00717"/>
    </source>
</evidence>
<dbReference type="InterPro" id="IPR039418">
    <property type="entry name" value="LexA-like"/>
</dbReference>
<dbReference type="Gene3D" id="2.10.109.10">
    <property type="entry name" value="Umud Fragment, subunit A"/>
    <property type="match status" value="1"/>
</dbReference>
<dbReference type="PANTHER" id="PTHR33516:SF2">
    <property type="entry name" value="LEXA REPRESSOR-RELATED"/>
    <property type="match status" value="1"/>
</dbReference>
<organism evidence="2 3">
    <name type="scientific">Acinetobacter ursingii</name>
    <dbReference type="NCBI Taxonomy" id="108980"/>
    <lineage>
        <taxon>Bacteria</taxon>
        <taxon>Pseudomonadati</taxon>
        <taxon>Pseudomonadota</taxon>
        <taxon>Gammaproteobacteria</taxon>
        <taxon>Moraxellales</taxon>
        <taxon>Moraxellaceae</taxon>
        <taxon>Acinetobacter</taxon>
    </lineage>
</organism>
<dbReference type="InterPro" id="IPR015927">
    <property type="entry name" value="Peptidase_S24_S26A/B/C"/>
</dbReference>
<name>A0A3D2SUC4_9GAMM</name>